<keyword evidence="5" id="KW-0326">Glycosidase</keyword>
<comment type="similarity">
    <text evidence="2 6">Belongs to the glycosyl hydrolase 17 family.</text>
</comment>
<protein>
    <recommendedName>
        <fullName evidence="3">glucan endo-1,3-beta-D-glucosidase</fullName>
        <ecNumber evidence="3">3.2.1.39</ecNumber>
    </recommendedName>
</protein>
<evidence type="ECO:0000313" key="9">
    <source>
        <dbReference type="Proteomes" id="UP000836841"/>
    </source>
</evidence>
<dbReference type="PANTHER" id="PTHR32227">
    <property type="entry name" value="GLUCAN ENDO-1,3-BETA-GLUCOSIDASE BG1-RELATED-RELATED"/>
    <property type="match status" value="1"/>
</dbReference>
<sequence length="117" mass="12889">MSNPRKQGTTTYIFLCITISVVSLFSGNVSALGVNWGTMATHQLPPRTVVQMLKDNNVQKVKLFDADTNTMGALAGSGIEVMVAIPNDQLKAMGSYNRAKDWVRRNITRFNDAVKIK</sequence>
<dbReference type="AlphaFoldDB" id="A0AAU9SUK1"/>
<dbReference type="EMBL" id="OU466862">
    <property type="protein sequence ID" value="CAH2072453.1"/>
    <property type="molecule type" value="Genomic_DNA"/>
</dbReference>
<name>A0AAU9SUK1_THLAR</name>
<evidence type="ECO:0000256" key="5">
    <source>
        <dbReference type="ARBA" id="ARBA00023295"/>
    </source>
</evidence>
<organism evidence="8 9">
    <name type="scientific">Thlaspi arvense</name>
    <name type="common">Field penny-cress</name>
    <dbReference type="NCBI Taxonomy" id="13288"/>
    <lineage>
        <taxon>Eukaryota</taxon>
        <taxon>Viridiplantae</taxon>
        <taxon>Streptophyta</taxon>
        <taxon>Embryophyta</taxon>
        <taxon>Tracheophyta</taxon>
        <taxon>Spermatophyta</taxon>
        <taxon>Magnoliopsida</taxon>
        <taxon>eudicotyledons</taxon>
        <taxon>Gunneridae</taxon>
        <taxon>Pentapetalae</taxon>
        <taxon>rosids</taxon>
        <taxon>malvids</taxon>
        <taxon>Brassicales</taxon>
        <taxon>Brassicaceae</taxon>
        <taxon>Thlaspideae</taxon>
        <taxon>Thlaspi</taxon>
    </lineage>
</organism>
<evidence type="ECO:0000256" key="2">
    <source>
        <dbReference type="ARBA" id="ARBA00008773"/>
    </source>
</evidence>
<keyword evidence="9" id="KW-1185">Reference proteome</keyword>
<evidence type="ECO:0000256" key="4">
    <source>
        <dbReference type="ARBA" id="ARBA00022801"/>
    </source>
</evidence>
<evidence type="ECO:0000313" key="8">
    <source>
        <dbReference type="EMBL" id="CAH2072453.1"/>
    </source>
</evidence>
<keyword evidence="7" id="KW-0472">Membrane</keyword>
<dbReference type="Proteomes" id="UP000836841">
    <property type="component" value="Chromosome 6"/>
</dbReference>
<evidence type="ECO:0000256" key="7">
    <source>
        <dbReference type="SAM" id="Phobius"/>
    </source>
</evidence>
<dbReference type="EC" id="3.2.1.39" evidence="3"/>
<feature type="transmembrane region" description="Helical" evidence="7">
    <location>
        <begin position="12"/>
        <end position="36"/>
    </location>
</feature>
<dbReference type="InterPro" id="IPR000490">
    <property type="entry name" value="Glyco_hydro_17"/>
</dbReference>
<dbReference type="SUPFAM" id="SSF51445">
    <property type="entry name" value="(Trans)glycosidases"/>
    <property type="match status" value="1"/>
</dbReference>
<dbReference type="Pfam" id="PF00332">
    <property type="entry name" value="Glyco_hydro_17"/>
    <property type="match status" value="1"/>
</dbReference>
<dbReference type="GO" id="GO:0042973">
    <property type="term" value="F:glucan endo-1,3-beta-D-glucosidase activity"/>
    <property type="evidence" value="ECO:0007669"/>
    <property type="project" value="UniProtKB-EC"/>
</dbReference>
<keyword evidence="4" id="KW-0378">Hydrolase</keyword>
<reference evidence="8 9" key="1">
    <citation type="submission" date="2022-03" db="EMBL/GenBank/DDBJ databases">
        <authorList>
            <person name="Nunn A."/>
            <person name="Chopra R."/>
            <person name="Nunn A."/>
            <person name="Contreras Garrido A."/>
        </authorList>
    </citation>
    <scope>NUCLEOTIDE SEQUENCE [LARGE SCALE GENOMIC DNA]</scope>
</reference>
<proteinExistence type="inferred from homology"/>
<comment type="catalytic activity">
    <reaction evidence="1">
        <text>Hydrolysis of (1-&gt;3)-beta-D-glucosidic linkages in (1-&gt;3)-beta-D-glucans.</text>
        <dbReference type="EC" id="3.2.1.39"/>
    </reaction>
</comment>
<keyword evidence="7" id="KW-0812">Transmembrane</keyword>
<evidence type="ECO:0000256" key="6">
    <source>
        <dbReference type="RuleBase" id="RU004335"/>
    </source>
</evidence>
<evidence type="ECO:0000256" key="3">
    <source>
        <dbReference type="ARBA" id="ARBA00012780"/>
    </source>
</evidence>
<accession>A0AAU9SUK1</accession>
<gene>
    <name evidence="8" type="ORF">TAV2_LOCUS19853</name>
</gene>
<dbReference type="InterPro" id="IPR017853">
    <property type="entry name" value="GH"/>
</dbReference>
<dbReference type="GO" id="GO:0005975">
    <property type="term" value="P:carbohydrate metabolic process"/>
    <property type="evidence" value="ECO:0007669"/>
    <property type="project" value="InterPro"/>
</dbReference>
<keyword evidence="7" id="KW-1133">Transmembrane helix</keyword>
<dbReference type="InterPro" id="IPR044965">
    <property type="entry name" value="Glyco_hydro_17_plant"/>
</dbReference>
<dbReference type="Gene3D" id="3.20.20.80">
    <property type="entry name" value="Glycosidases"/>
    <property type="match status" value="1"/>
</dbReference>
<evidence type="ECO:0000256" key="1">
    <source>
        <dbReference type="ARBA" id="ARBA00000382"/>
    </source>
</evidence>